<dbReference type="InterPro" id="IPR038770">
    <property type="entry name" value="Na+/solute_symporter_sf"/>
</dbReference>
<keyword evidence="10" id="KW-1185">Reference proteome</keyword>
<proteinExistence type="inferred from homology"/>
<evidence type="ECO:0000256" key="5">
    <source>
        <dbReference type="ARBA" id="ARBA00022692"/>
    </source>
</evidence>
<name>A0ABS8C324_9ALTE</name>
<evidence type="ECO:0000256" key="1">
    <source>
        <dbReference type="ARBA" id="ARBA00004651"/>
    </source>
</evidence>
<reference evidence="9 10" key="1">
    <citation type="submission" date="2021-10" db="EMBL/GenBank/DDBJ databases">
        <title>Alishewanella koreense sp. nov. isolated from seawater of southwestern coast in South Korea and the proposal for the reclassification of Rheinheimera perlucida and Rheinheimera tuosuensis as Arsukibacterium perlucida and Arsukibacterium tuosuensis.</title>
        <authorList>
            <person name="Kim K.H."/>
            <person name="Ruan W."/>
            <person name="Kim K.R."/>
            <person name="Baek J.H."/>
            <person name="Jeon C.O."/>
        </authorList>
    </citation>
    <scope>NUCLEOTIDE SEQUENCE [LARGE SCALE GENOMIC DNA]</scope>
    <source>
        <strain evidence="9 10">16-MA</strain>
    </source>
</reference>
<evidence type="ECO:0000256" key="6">
    <source>
        <dbReference type="ARBA" id="ARBA00022989"/>
    </source>
</evidence>
<feature type="transmembrane region" description="Helical" evidence="8">
    <location>
        <begin position="120"/>
        <end position="144"/>
    </location>
</feature>
<evidence type="ECO:0000256" key="8">
    <source>
        <dbReference type="SAM" id="Phobius"/>
    </source>
</evidence>
<keyword evidence="3" id="KW-0813">Transport</keyword>
<feature type="transmembrane region" description="Helical" evidence="8">
    <location>
        <begin position="93"/>
        <end position="114"/>
    </location>
</feature>
<evidence type="ECO:0000313" key="9">
    <source>
        <dbReference type="EMBL" id="MCB5226687.1"/>
    </source>
</evidence>
<accession>A0ABS8C324</accession>
<feature type="transmembrane region" description="Helical" evidence="8">
    <location>
        <begin position="60"/>
        <end position="81"/>
    </location>
</feature>
<feature type="transmembrane region" description="Helical" evidence="8">
    <location>
        <begin position="6"/>
        <end position="24"/>
    </location>
</feature>
<evidence type="ECO:0000256" key="7">
    <source>
        <dbReference type="ARBA" id="ARBA00023136"/>
    </source>
</evidence>
<dbReference type="PANTHER" id="PTHR36838:SF4">
    <property type="entry name" value="AUXIN EFFLUX CARRIER FAMILY PROTEIN"/>
    <property type="match status" value="1"/>
</dbReference>
<comment type="similarity">
    <text evidence="2">Belongs to the auxin efflux carrier (TC 2.A.69) family.</text>
</comment>
<organism evidence="9 10">
    <name type="scientific">Alishewanella maricola</name>
    <dbReference type="NCBI Taxonomy" id="2795740"/>
    <lineage>
        <taxon>Bacteria</taxon>
        <taxon>Pseudomonadati</taxon>
        <taxon>Pseudomonadota</taxon>
        <taxon>Gammaproteobacteria</taxon>
        <taxon>Alteromonadales</taxon>
        <taxon>Alteromonadaceae</taxon>
        <taxon>Alishewanella</taxon>
    </lineage>
</organism>
<feature type="transmembrane region" description="Helical" evidence="8">
    <location>
        <begin position="156"/>
        <end position="177"/>
    </location>
</feature>
<keyword evidence="7 8" id="KW-0472">Membrane</keyword>
<evidence type="ECO:0000256" key="4">
    <source>
        <dbReference type="ARBA" id="ARBA00022475"/>
    </source>
</evidence>
<keyword evidence="4" id="KW-1003">Cell membrane</keyword>
<dbReference type="InterPro" id="IPR004776">
    <property type="entry name" value="Mem_transp_PIN-like"/>
</dbReference>
<feature type="transmembrane region" description="Helical" evidence="8">
    <location>
        <begin position="189"/>
        <end position="210"/>
    </location>
</feature>
<evidence type="ECO:0000313" key="10">
    <source>
        <dbReference type="Proteomes" id="UP000633814"/>
    </source>
</evidence>
<comment type="caution">
    <text evidence="9">The sequence shown here is derived from an EMBL/GenBank/DDBJ whole genome shotgun (WGS) entry which is preliminary data.</text>
</comment>
<keyword evidence="6 8" id="KW-1133">Transmembrane helix</keyword>
<protein>
    <submittedName>
        <fullName evidence="9">AEC family transporter</fullName>
    </submittedName>
</protein>
<dbReference type="Pfam" id="PF03547">
    <property type="entry name" value="Mem_trans"/>
    <property type="match status" value="1"/>
</dbReference>
<feature type="transmembrane region" description="Helical" evidence="8">
    <location>
        <begin position="247"/>
        <end position="268"/>
    </location>
</feature>
<dbReference type="Gene3D" id="1.20.1530.20">
    <property type="match status" value="1"/>
</dbReference>
<dbReference type="EMBL" id="JAEINI020000004">
    <property type="protein sequence ID" value="MCB5226687.1"/>
    <property type="molecule type" value="Genomic_DNA"/>
</dbReference>
<gene>
    <name evidence="9" type="ORF">JAO78_007630</name>
</gene>
<keyword evidence="5 8" id="KW-0812">Transmembrane</keyword>
<comment type="subcellular location">
    <subcellularLocation>
        <location evidence="1">Cell membrane</location>
        <topology evidence="1">Multi-pass membrane protein</topology>
    </subcellularLocation>
</comment>
<evidence type="ECO:0000256" key="3">
    <source>
        <dbReference type="ARBA" id="ARBA00022448"/>
    </source>
</evidence>
<dbReference type="PANTHER" id="PTHR36838">
    <property type="entry name" value="AUXIN EFFLUX CARRIER FAMILY PROTEIN"/>
    <property type="match status" value="1"/>
</dbReference>
<feature type="transmembrane region" description="Helical" evidence="8">
    <location>
        <begin position="36"/>
        <end position="54"/>
    </location>
</feature>
<sequence>MAPFWLTLLPDVILLCGGALFRRRLPLAGWQAIDTLNYYLLFPALILLSTLRSSPAWADLLVMGTGVWSAILFACLLGGMLRRVGPERFVDFAGLWQTAWRFNTAVALALVQVFPIEYRGLMSIAVGLAVPLANILAVSALARGQQRGRWHWMRQLLTNPFLLASVTGITLSLSGIVLPELLMQLLQKLAQAAIPLALLSIGAAINWQVLTQLTRINLALNSIKLLILPACMLLATQWLGVATAPSAVLVLFAALPTASAAHVLAAVFGADRSLVATLIAQSTLLACFTIPLWLLLIRQLLLS</sequence>
<evidence type="ECO:0000256" key="2">
    <source>
        <dbReference type="ARBA" id="ARBA00010145"/>
    </source>
</evidence>
<dbReference type="RefSeq" id="WP_226750784.1">
    <property type="nucleotide sequence ID" value="NZ_JAEINI020000004.1"/>
</dbReference>
<feature type="transmembrane region" description="Helical" evidence="8">
    <location>
        <begin position="275"/>
        <end position="297"/>
    </location>
</feature>
<feature type="transmembrane region" description="Helical" evidence="8">
    <location>
        <begin position="222"/>
        <end position="241"/>
    </location>
</feature>
<dbReference type="Proteomes" id="UP000633814">
    <property type="component" value="Unassembled WGS sequence"/>
</dbReference>